<dbReference type="EMBL" id="BAABHS010000011">
    <property type="protein sequence ID" value="GAA4967706.1"/>
    <property type="molecule type" value="Genomic_DNA"/>
</dbReference>
<evidence type="ECO:0000259" key="6">
    <source>
        <dbReference type="PROSITE" id="PS50977"/>
    </source>
</evidence>
<feature type="domain" description="HTH tetR-type" evidence="6">
    <location>
        <begin position="20"/>
        <end position="80"/>
    </location>
</feature>
<dbReference type="Gene3D" id="1.10.357.10">
    <property type="entry name" value="Tetracycline Repressor, domain 2"/>
    <property type="match status" value="1"/>
</dbReference>
<evidence type="ECO:0000313" key="8">
    <source>
        <dbReference type="Proteomes" id="UP001500466"/>
    </source>
</evidence>
<accession>A0ABP9HCW9</accession>
<evidence type="ECO:0000313" key="7">
    <source>
        <dbReference type="EMBL" id="GAA4967706.1"/>
    </source>
</evidence>
<dbReference type="InterPro" id="IPR009057">
    <property type="entry name" value="Homeodomain-like_sf"/>
</dbReference>
<dbReference type="SUPFAM" id="SSF46689">
    <property type="entry name" value="Homeodomain-like"/>
    <property type="match status" value="1"/>
</dbReference>
<name>A0ABP9HCW9_9ACTN</name>
<keyword evidence="3" id="KW-0804">Transcription</keyword>
<organism evidence="7 8">
    <name type="scientific">Yinghuangia aomiensis</name>
    <dbReference type="NCBI Taxonomy" id="676205"/>
    <lineage>
        <taxon>Bacteria</taxon>
        <taxon>Bacillati</taxon>
        <taxon>Actinomycetota</taxon>
        <taxon>Actinomycetes</taxon>
        <taxon>Kitasatosporales</taxon>
        <taxon>Streptomycetaceae</taxon>
        <taxon>Yinghuangia</taxon>
    </lineage>
</organism>
<comment type="caution">
    <text evidence="7">The sequence shown here is derived from an EMBL/GenBank/DDBJ whole genome shotgun (WGS) entry which is preliminary data.</text>
</comment>
<dbReference type="PROSITE" id="PS50977">
    <property type="entry name" value="HTH_TETR_2"/>
    <property type="match status" value="1"/>
</dbReference>
<protein>
    <submittedName>
        <fullName evidence="7">TetR family transcriptional regulator</fullName>
    </submittedName>
</protein>
<keyword evidence="2 4" id="KW-0238">DNA-binding</keyword>
<feature type="compositionally biased region" description="Basic and acidic residues" evidence="5">
    <location>
        <begin position="14"/>
        <end position="26"/>
    </location>
</feature>
<feature type="DNA-binding region" description="H-T-H motif" evidence="4">
    <location>
        <begin position="43"/>
        <end position="62"/>
    </location>
</feature>
<dbReference type="InterPro" id="IPR050109">
    <property type="entry name" value="HTH-type_TetR-like_transc_reg"/>
</dbReference>
<dbReference type="PRINTS" id="PR00455">
    <property type="entry name" value="HTHTETR"/>
</dbReference>
<keyword evidence="8" id="KW-1185">Reference proteome</keyword>
<evidence type="ECO:0000256" key="5">
    <source>
        <dbReference type="SAM" id="MobiDB-lite"/>
    </source>
</evidence>
<proteinExistence type="predicted"/>
<evidence type="ECO:0000256" key="3">
    <source>
        <dbReference type="ARBA" id="ARBA00023163"/>
    </source>
</evidence>
<dbReference type="Pfam" id="PF00440">
    <property type="entry name" value="TetR_N"/>
    <property type="match status" value="1"/>
</dbReference>
<reference evidence="8" key="1">
    <citation type="journal article" date="2019" name="Int. J. Syst. Evol. Microbiol.">
        <title>The Global Catalogue of Microorganisms (GCM) 10K type strain sequencing project: providing services to taxonomists for standard genome sequencing and annotation.</title>
        <authorList>
            <consortium name="The Broad Institute Genomics Platform"/>
            <consortium name="The Broad Institute Genome Sequencing Center for Infectious Disease"/>
            <person name="Wu L."/>
            <person name="Ma J."/>
        </authorList>
    </citation>
    <scope>NUCLEOTIDE SEQUENCE [LARGE SCALE GENOMIC DNA]</scope>
    <source>
        <strain evidence="8">JCM 17986</strain>
    </source>
</reference>
<dbReference type="PANTHER" id="PTHR30055:SF238">
    <property type="entry name" value="MYCOFACTOCIN BIOSYNTHESIS TRANSCRIPTIONAL REGULATOR MFTR-RELATED"/>
    <property type="match status" value="1"/>
</dbReference>
<dbReference type="Pfam" id="PF17754">
    <property type="entry name" value="TetR_C_14"/>
    <property type="match status" value="1"/>
</dbReference>
<dbReference type="PANTHER" id="PTHR30055">
    <property type="entry name" value="HTH-TYPE TRANSCRIPTIONAL REGULATOR RUTR"/>
    <property type="match status" value="1"/>
</dbReference>
<gene>
    <name evidence="7" type="ORF">GCM10023205_35860</name>
</gene>
<dbReference type="Proteomes" id="UP001500466">
    <property type="component" value="Unassembled WGS sequence"/>
</dbReference>
<feature type="region of interest" description="Disordered" evidence="5">
    <location>
        <begin position="1"/>
        <end position="27"/>
    </location>
</feature>
<evidence type="ECO:0000256" key="1">
    <source>
        <dbReference type="ARBA" id="ARBA00023015"/>
    </source>
</evidence>
<sequence length="214" mass="23020">MTAATRRSPGRPTLTERRREDTRGEVSRTAARLFTERGYDATTVEDIAAASGMALRTFYRYFRAKEDTITRLFGTGIGDWVHRLADADPGLGLLDALRTSYAEAVRHSRAGEVDDAQLRALMRIVDGHPALRAVWLNVYRDSEDQLRPAIAARVGRDPDDLAVRLAAGTANTAVRIAMERWAAGDGPGSAEEAVAQALAEVAGGGLLGEGENGA</sequence>
<evidence type="ECO:0000256" key="4">
    <source>
        <dbReference type="PROSITE-ProRule" id="PRU00335"/>
    </source>
</evidence>
<keyword evidence="1" id="KW-0805">Transcription regulation</keyword>
<dbReference type="InterPro" id="IPR041347">
    <property type="entry name" value="MftR_C"/>
</dbReference>
<evidence type="ECO:0000256" key="2">
    <source>
        <dbReference type="ARBA" id="ARBA00023125"/>
    </source>
</evidence>
<dbReference type="InterPro" id="IPR001647">
    <property type="entry name" value="HTH_TetR"/>
</dbReference>
<dbReference type="RefSeq" id="WP_345676511.1">
    <property type="nucleotide sequence ID" value="NZ_BAABHS010000011.1"/>
</dbReference>